<dbReference type="InterPro" id="IPR020023">
    <property type="entry name" value="PseG"/>
</dbReference>
<evidence type="ECO:0000256" key="2">
    <source>
        <dbReference type="PIRSR" id="PIRSR620023-2"/>
    </source>
</evidence>
<gene>
    <name evidence="4" type="primary">pseG</name>
    <name evidence="4" type="ORF">CJ668_04680</name>
</gene>
<feature type="active site" description="Proton acceptor" evidence="1">
    <location>
        <position position="29"/>
    </location>
</feature>
<dbReference type="Proteomes" id="UP000238811">
    <property type="component" value="Unassembled WGS sequence"/>
</dbReference>
<comment type="caution">
    <text evidence="4">The sequence shown here is derived from an EMBL/GenBank/DDBJ whole genome shotgun (WGS) entry which is preliminary data.</text>
</comment>
<keyword evidence="3" id="KW-0175">Coiled coil</keyword>
<evidence type="ECO:0000256" key="3">
    <source>
        <dbReference type="SAM" id="Coils"/>
    </source>
</evidence>
<reference evidence="4 5" key="1">
    <citation type="submission" date="2017-09" db="EMBL/GenBank/DDBJ databases">
        <title>Reassesment of A. cryaerophilus.</title>
        <authorList>
            <person name="Perez-Cataluna A."/>
            <person name="Collado L."/>
            <person name="Salgado O."/>
            <person name="Lefinanco V."/>
            <person name="Figueras M.J."/>
        </authorList>
    </citation>
    <scope>NUCLEOTIDE SEQUENCE [LARGE SCALE GENOMIC DNA]</scope>
    <source>
        <strain evidence="4 5">LMG 10229</strain>
    </source>
</reference>
<accession>A0A2S9TPY9</accession>
<feature type="binding site" evidence="2">
    <location>
        <position position="165"/>
    </location>
    <ligand>
        <name>substrate</name>
    </ligand>
</feature>
<evidence type="ECO:0000313" key="4">
    <source>
        <dbReference type="EMBL" id="PRN00895.1"/>
    </source>
</evidence>
<dbReference type="NCBIfam" id="TIGR03590">
    <property type="entry name" value="PseG"/>
    <property type="match status" value="1"/>
</dbReference>
<feature type="coiled-coil region" evidence="3">
    <location>
        <begin position="283"/>
        <end position="310"/>
    </location>
</feature>
<evidence type="ECO:0000313" key="5">
    <source>
        <dbReference type="Proteomes" id="UP000238811"/>
    </source>
</evidence>
<name>A0A2S9TPY9_9BACT</name>
<sequence>MLLKIINLEIELKRILFRCNSSSTIGLGHVKRCLVLAKRLKECNKNLKIFFATQNLFGNINEEILKSGFSIYSIRDNSVEMLDYFVKGLQINLLIIDSYDIDYKFEEELKIKNPVLKIVSFDDMINPHGADIVINHGIQAKEKEYKKILSKDTKLFCGSEYTLLRDEFLETKKTKVIGNSVAIILGGNDILNLSSKIADLLLEINNKYKITIITTSVNPNIDQLNPKLEILIDISNMAQVLSYKELIICSSSGALFEVMSLKKKFINIEVAQNQKVVSDFLEKKRIKTTIKAKNLSLKELEKKIDYINKKDVYKKLDLKFSKYKLVKKILEELK</sequence>
<protein>
    <submittedName>
        <fullName evidence="4">UDP-2,4-diacetamido-2,4, 6-trideoxy-beta-L-altropyranose hydrolase</fullName>
    </submittedName>
</protein>
<proteinExistence type="predicted"/>
<dbReference type="GO" id="GO:0016787">
    <property type="term" value="F:hydrolase activity"/>
    <property type="evidence" value="ECO:0007669"/>
    <property type="project" value="UniProtKB-KW"/>
</dbReference>
<keyword evidence="4" id="KW-0378">Hydrolase</keyword>
<dbReference type="Gene3D" id="3.40.50.2000">
    <property type="entry name" value="Glycogen Phosphorylase B"/>
    <property type="match status" value="1"/>
</dbReference>
<dbReference type="AlphaFoldDB" id="A0A2S9TPY9"/>
<evidence type="ECO:0000256" key="1">
    <source>
        <dbReference type="PIRSR" id="PIRSR620023-1"/>
    </source>
</evidence>
<dbReference type="EMBL" id="NXGD01000004">
    <property type="protein sequence ID" value="PRN00895.1"/>
    <property type="molecule type" value="Genomic_DNA"/>
</dbReference>
<organism evidence="4 5">
    <name type="scientific">Aliarcobacter cryaerophilus</name>
    <dbReference type="NCBI Taxonomy" id="28198"/>
    <lineage>
        <taxon>Bacteria</taxon>
        <taxon>Pseudomonadati</taxon>
        <taxon>Campylobacterota</taxon>
        <taxon>Epsilonproteobacteria</taxon>
        <taxon>Campylobacterales</taxon>
        <taxon>Arcobacteraceae</taxon>
        <taxon>Aliarcobacter</taxon>
    </lineage>
</organism>
<dbReference type="Gene3D" id="3.40.50.11190">
    <property type="match status" value="1"/>
</dbReference>
<feature type="binding site" evidence="2">
    <location>
        <position position="257"/>
    </location>
    <ligand>
        <name>substrate</name>
    </ligand>
</feature>